<dbReference type="HAMAP" id="MF_00201">
    <property type="entry name" value="RecO"/>
    <property type="match status" value="1"/>
</dbReference>
<sequence>MTRTYQATGIILKGMPLGETDRLLTILSPEFGLIRAVAPGARKHKSKLRGRSELFVVNQLLIAKGRSLDKITQAETLESYPRLSRDLGKLTASQYLAELVLCLALSEQPQAELYELLNEHLRRIEQFANSSNLVAYLAQAVFHLLAIAGIAPEVHRCCLTQKSLTPQFSDPRWRVGFSFESGGLVNLSVRGAIARTATQTLTDASEAFLPKVNAKLGALELSILQHLGVKSLPDPSQILAAESLKLPLDVAWVKVEHLLRDYAQYHFGRSFRSASLVDALSPLEF</sequence>
<evidence type="ECO:0000259" key="8">
    <source>
        <dbReference type="Pfam" id="PF11967"/>
    </source>
</evidence>
<evidence type="ECO:0000256" key="1">
    <source>
        <dbReference type="ARBA" id="ARBA00007452"/>
    </source>
</evidence>
<dbReference type="InterPro" id="IPR003717">
    <property type="entry name" value="RecO"/>
</dbReference>
<evidence type="ECO:0000256" key="5">
    <source>
        <dbReference type="ARBA" id="ARBA00023204"/>
    </source>
</evidence>
<evidence type="ECO:0000256" key="3">
    <source>
        <dbReference type="ARBA" id="ARBA00022763"/>
    </source>
</evidence>
<evidence type="ECO:0000313" key="10">
    <source>
        <dbReference type="Proteomes" id="UP000186868"/>
    </source>
</evidence>
<dbReference type="EMBL" id="MRCB01000005">
    <property type="protein sequence ID" value="OKH24823.1"/>
    <property type="molecule type" value="Genomic_DNA"/>
</dbReference>
<evidence type="ECO:0000256" key="4">
    <source>
        <dbReference type="ARBA" id="ARBA00023172"/>
    </source>
</evidence>
<proteinExistence type="inferred from homology"/>
<dbReference type="RefSeq" id="WP_073598769.1">
    <property type="nucleotide sequence ID" value="NZ_MRCB01000005.1"/>
</dbReference>
<dbReference type="InterPro" id="IPR042242">
    <property type="entry name" value="RecO_C"/>
</dbReference>
<dbReference type="OrthoDB" id="9797083at2"/>
<comment type="similarity">
    <text evidence="1 7">Belongs to the RecO family.</text>
</comment>
<evidence type="ECO:0000256" key="7">
    <source>
        <dbReference type="HAMAP-Rule" id="MF_00201"/>
    </source>
</evidence>
<evidence type="ECO:0000256" key="2">
    <source>
        <dbReference type="ARBA" id="ARBA00021310"/>
    </source>
</evidence>
<keyword evidence="10" id="KW-1185">Reference proteome</keyword>
<name>A0A1U7HMK4_9CYAN</name>
<dbReference type="NCBIfam" id="TIGR00613">
    <property type="entry name" value="reco"/>
    <property type="match status" value="1"/>
</dbReference>
<dbReference type="PANTHER" id="PTHR33991:SF1">
    <property type="entry name" value="DNA REPAIR PROTEIN RECO"/>
    <property type="match status" value="1"/>
</dbReference>
<dbReference type="SUPFAM" id="SSF57863">
    <property type="entry name" value="ArfGap/RecO-like zinc finger"/>
    <property type="match status" value="1"/>
</dbReference>
<dbReference type="PANTHER" id="PTHR33991">
    <property type="entry name" value="DNA REPAIR PROTEIN RECO"/>
    <property type="match status" value="1"/>
</dbReference>
<keyword evidence="3 7" id="KW-0227">DNA damage</keyword>
<dbReference type="InterPro" id="IPR037278">
    <property type="entry name" value="ARFGAP/RecO"/>
</dbReference>
<comment type="caution">
    <text evidence="9">The sequence shown here is derived from an EMBL/GenBank/DDBJ whole genome shotgun (WGS) entry which is preliminary data.</text>
</comment>
<keyword evidence="4 7" id="KW-0233">DNA recombination</keyword>
<dbReference type="GO" id="GO:0006310">
    <property type="term" value="P:DNA recombination"/>
    <property type="evidence" value="ECO:0007669"/>
    <property type="project" value="UniProtKB-UniRule"/>
</dbReference>
<dbReference type="Pfam" id="PF11967">
    <property type="entry name" value="RecO_N"/>
    <property type="match status" value="1"/>
</dbReference>
<dbReference type="Pfam" id="PF02565">
    <property type="entry name" value="RecO_C"/>
    <property type="match status" value="1"/>
</dbReference>
<dbReference type="GO" id="GO:0006302">
    <property type="term" value="P:double-strand break repair"/>
    <property type="evidence" value="ECO:0007669"/>
    <property type="project" value="TreeGrafter"/>
</dbReference>
<accession>A0A1U7HMK4</accession>
<feature type="domain" description="DNA replication/recombination mediator RecO N-terminal" evidence="8">
    <location>
        <begin position="2"/>
        <end position="80"/>
    </location>
</feature>
<organism evidence="9 10">
    <name type="scientific">Hydrococcus rivularis NIES-593</name>
    <dbReference type="NCBI Taxonomy" id="1921803"/>
    <lineage>
        <taxon>Bacteria</taxon>
        <taxon>Bacillati</taxon>
        <taxon>Cyanobacteriota</taxon>
        <taxon>Cyanophyceae</taxon>
        <taxon>Pleurocapsales</taxon>
        <taxon>Hydrococcaceae</taxon>
        <taxon>Hydrococcus</taxon>
    </lineage>
</organism>
<gene>
    <name evidence="7" type="primary">recO</name>
    <name evidence="9" type="ORF">NIES593_06295</name>
</gene>
<dbReference type="InterPro" id="IPR022572">
    <property type="entry name" value="DNA_rep/recomb_RecO_N"/>
</dbReference>
<evidence type="ECO:0000313" key="9">
    <source>
        <dbReference type="EMBL" id="OKH24823.1"/>
    </source>
</evidence>
<dbReference type="SUPFAM" id="SSF50249">
    <property type="entry name" value="Nucleic acid-binding proteins"/>
    <property type="match status" value="1"/>
</dbReference>
<dbReference type="InterPro" id="IPR012340">
    <property type="entry name" value="NA-bd_OB-fold"/>
</dbReference>
<evidence type="ECO:0000256" key="6">
    <source>
        <dbReference type="ARBA" id="ARBA00033409"/>
    </source>
</evidence>
<dbReference type="STRING" id="1921803.NIES593_06295"/>
<dbReference type="GO" id="GO:0043590">
    <property type="term" value="C:bacterial nucleoid"/>
    <property type="evidence" value="ECO:0007669"/>
    <property type="project" value="TreeGrafter"/>
</dbReference>
<dbReference type="AlphaFoldDB" id="A0A1U7HMK4"/>
<dbReference type="Gene3D" id="2.40.50.140">
    <property type="entry name" value="Nucleic acid-binding proteins"/>
    <property type="match status" value="1"/>
</dbReference>
<comment type="function">
    <text evidence="7">Involved in DNA repair and RecF pathway recombination.</text>
</comment>
<keyword evidence="5 7" id="KW-0234">DNA repair</keyword>
<dbReference type="Proteomes" id="UP000186868">
    <property type="component" value="Unassembled WGS sequence"/>
</dbReference>
<reference evidence="9 10" key="1">
    <citation type="submission" date="2016-11" db="EMBL/GenBank/DDBJ databases">
        <title>Draft Genome Sequences of Nine Cyanobacterial Strains from Diverse Habitats.</title>
        <authorList>
            <person name="Zhu T."/>
            <person name="Hou S."/>
            <person name="Lu X."/>
            <person name="Hess W.R."/>
        </authorList>
    </citation>
    <scope>NUCLEOTIDE SEQUENCE [LARGE SCALE GENOMIC DNA]</scope>
    <source>
        <strain evidence="9 10">NIES-593</strain>
    </source>
</reference>
<dbReference type="Gene3D" id="1.20.1440.120">
    <property type="entry name" value="Recombination protein O, C-terminal domain"/>
    <property type="match status" value="1"/>
</dbReference>
<protein>
    <recommendedName>
        <fullName evidence="2 7">DNA repair protein RecO</fullName>
    </recommendedName>
    <alternativeName>
        <fullName evidence="6 7">Recombination protein O</fullName>
    </alternativeName>
</protein>